<feature type="compositionally biased region" description="Basic and acidic residues" evidence="3">
    <location>
        <begin position="158"/>
        <end position="171"/>
    </location>
</feature>
<dbReference type="Pfam" id="PF00017">
    <property type="entry name" value="SH2"/>
    <property type="match status" value="1"/>
</dbReference>
<name>A0A0P6JLF5_HETGA</name>
<dbReference type="Gene3D" id="3.30.505.10">
    <property type="entry name" value="SH2 domain"/>
    <property type="match status" value="1"/>
</dbReference>
<feature type="domain" description="SH2" evidence="4">
    <location>
        <begin position="326"/>
        <end position="436"/>
    </location>
</feature>
<dbReference type="GO" id="GO:0032991">
    <property type="term" value="C:protein-containing complex"/>
    <property type="evidence" value="ECO:0007669"/>
    <property type="project" value="Ensembl"/>
</dbReference>
<protein>
    <submittedName>
        <fullName evidence="5">Cytokine-dependent hematopoietic cell linker</fullName>
    </submittedName>
</protein>
<feature type="region of interest" description="Disordered" evidence="3">
    <location>
        <begin position="230"/>
        <end position="255"/>
    </location>
</feature>
<sequence>MAELKIPLISWAPRTMNRQGNKMTMKEGPRDLKFQNFALPNNRSWSTINSATGQYQYRTFEEPLPHCEKNMTAVLDTAKFPSDDDYEDPELQVIDGWPSVKILPARPIKESEYADTRYFKGAVDGPSPWHIKPSTPPTGRTQNTWLQLEEVDKPISKDIRSQHAKGDKPIQENKTPLPPPRPPPTVLKKYQPLPPLPWESHTPALEQHTFPEGQREPRQISLKDLSEALGEEKVSHHQIKPESSHPSQNQSTQRTLLPVTSSSFMLRNHNIQERGQKGSMQSHSPRRCPPPASCGPAESTLPSGDTGWRKPFPPRSGAKDVQHNEWYIGEYSRQVVEEALMQENKDGTFLVRDCSTKSMAEPYVLVVFHGNKVYNVKIRFLERNQKFALGTGLRGDEKFDSVEDIIEHYKCFPITLIDGKDKSGVRREQCYLTQPLPLARRFSPW</sequence>
<feature type="region of interest" description="Disordered" evidence="3">
    <location>
        <begin position="158"/>
        <end position="217"/>
    </location>
</feature>
<feature type="compositionally biased region" description="Pro residues" evidence="3">
    <location>
        <begin position="176"/>
        <end position="185"/>
    </location>
</feature>
<dbReference type="GO" id="GO:0007169">
    <property type="term" value="P:cell surface receptor protein tyrosine kinase signaling pathway"/>
    <property type="evidence" value="ECO:0007669"/>
    <property type="project" value="Ensembl"/>
</dbReference>
<dbReference type="GO" id="GO:0043303">
    <property type="term" value="P:mast cell degranulation"/>
    <property type="evidence" value="ECO:0007669"/>
    <property type="project" value="Ensembl"/>
</dbReference>
<keyword evidence="1 2" id="KW-0727">SH2 domain</keyword>
<dbReference type="FunFam" id="3.30.505.10:FF:000016">
    <property type="entry name" value="B-cell linker protein isoform 2"/>
    <property type="match status" value="1"/>
</dbReference>
<dbReference type="PANTHER" id="PTHR14098:SF2">
    <property type="entry name" value="CYTOKINE-DEPENDENT HEMATOPOIETIC CELL LINKER"/>
    <property type="match status" value="1"/>
</dbReference>
<feature type="compositionally biased region" description="Polar residues" evidence="3">
    <location>
        <begin position="244"/>
        <end position="255"/>
    </location>
</feature>
<reference evidence="5" key="1">
    <citation type="submission" date="2015-10" db="EMBL/GenBank/DDBJ databases">
        <title>FRAMA: From RNA-seq data to annotated mRNA assemblies.</title>
        <authorList>
            <person name="Bens M."/>
            <person name="Sahm A."/>
            <person name="Jahn N."/>
            <person name="Morhart M."/>
            <person name="Holtze S."/>
            <person name="Hildebrandt T.B."/>
            <person name="Platzer M."/>
            <person name="Szafranski K."/>
        </authorList>
    </citation>
    <scope>NUCLEOTIDE SEQUENCE</scope>
    <source>
        <tissue evidence="5">Kidney</tissue>
    </source>
</reference>
<dbReference type="PRINTS" id="PR00401">
    <property type="entry name" value="SH2DOMAIN"/>
</dbReference>
<accession>A0A0P6JLF5</accession>
<dbReference type="GO" id="GO:0044877">
    <property type="term" value="F:protein-containing complex binding"/>
    <property type="evidence" value="ECO:0007669"/>
    <property type="project" value="Ensembl"/>
</dbReference>
<feature type="compositionally biased region" description="Basic and acidic residues" evidence="3">
    <location>
        <begin position="230"/>
        <end position="243"/>
    </location>
</feature>
<dbReference type="SUPFAM" id="SSF55550">
    <property type="entry name" value="SH2 domain"/>
    <property type="match status" value="1"/>
</dbReference>
<evidence type="ECO:0000259" key="4">
    <source>
        <dbReference type="PROSITE" id="PS50001"/>
    </source>
</evidence>
<dbReference type="PROSITE" id="PS50001">
    <property type="entry name" value="SH2"/>
    <property type="match status" value="1"/>
</dbReference>
<dbReference type="PANTHER" id="PTHR14098">
    <property type="entry name" value="SH2 DOMAIN CONTAINING PROTEIN"/>
    <property type="match status" value="1"/>
</dbReference>
<feature type="region of interest" description="Disordered" evidence="3">
    <location>
        <begin position="274"/>
        <end position="319"/>
    </location>
</feature>
<dbReference type="SMART" id="SM00252">
    <property type="entry name" value="SH2"/>
    <property type="match status" value="1"/>
</dbReference>
<evidence type="ECO:0000256" key="1">
    <source>
        <dbReference type="ARBA" id="ARBA00022999"/>
    </source>
</evidence>
<gene>
    <name evidence="5" type="primary">CLNK</name>
</gene>
<evidence type="ECO:0000256" key="3">
    <source>
        <dbReference type="SAM" id="MobiDB-lite"/>
    </source>
</evidence>
<dbReference type="AlphaFoldDB" id="A0A0P6JLF5"/>
<evidence type="ECO:0000256" key="2">
    <source>
        <dbReference type="PROSITE-ProRule" id="PRU00191"/>
    </source>
</evidence>
<evidence type="ECO:0000313" key="5">
    <source>
        <dbReference type="EMBL" id="JAO02570.1"/>
    </source>
</evidence>
<dbReference type="GO" id="GO:0035556">
    <property type="term" value="P:intracellular signal transduction"/>
    <property type="evidence" value="ECO:0007669"/>
    <property type="project" value="Ensembl"/>
</dbReference>
<dbReference type="EMBL" id="GEBF01001063">
    <property type="protein sequence ID" value="JAO02570.1"/>
    <property type="molecule type" value="Transcribed_RNA"/>
</dbReference>
<organism evidence="5">
    <name type="scientific">Heterocephalus glaber</name>
    <name type="common">Naked mole rat</name>
    <dbReference type="NCBI Taxonomy" id="10181"/>
    <lineage>
        <taxon>Eukaryota</taxon>
        <taxon>Metazoa</taxon>
        <taxon>Chordata</taxon>
        <taxon>Craniata</taxon>
        <taxon>Vertebrata</taxon>
        <taxon>Euteleostomi</taxon>
        <taxon>Mammalia</taxon>
        <taxon>Eutheria</taxon>
        <taxon>Euarchontoglires</taxon>
        <taxon>Glires</taxon>
        <taxon>Rodentia</taxon>
        <taxon>Hystricomorpha</taxon>
        <taxon>Bathyergidae</taxon>
        <taxon>Heterocephalus</taxon>
    </lineage>
</organism>
<dbReference type="InterPro" id="IPR000980">
    <property type="entry name" value="SH2"/>
</dbReference>
<dbReference type="InterPro" id="IPR051751">
    <property type="entry name" value="Immunoreceptor_sig_adapters"/>
</dbReference>
<dbReference type="InterPro" id="IPR036860">
    <property type="entry name" value="SH2_dom_sf"/>
</dbReference>
<dbReference type="GO" id="GO:0032815">
    <property type="term" value="P:negative regulation of natural killer cell activation"/>
    <property type="evidence" value="ECO:0007669"/>
    <property type="project" value="Ensembl"/>
</dbReference>
<proteinExistence type="predicted"/>
<dbReference type="GO" id="GO:0042629">
    <property type="term" value="C:mast cell granule"/>
    <property type="evidence" value="ECO:0007669"/>
    <property type="project" value="Ensembl"/>
</dbReference>
<dbReference type="GO" id="GO:0002729">
    <property type="term" value="P:positive regulation of natural killer cell cytokine production"/>
    <property type="evidence" value="ECO:0007669"/>
    <property type="project" value="Ensembl"/>
</dbReference>